<reference evidence="1 2" key="1">
    <citation type="submission" date="2017-09" db="EMBL/GenBank/DDBJ databases">
        <title>Genomics of the genus Arcobacter.</title>
        <authorList>
            <person name="Perez-Cataluna A."/>
            <person name="Figueras M.J."/>
            <person name="Salas-Masso N."/>
        </authorList>
    </citation>
    <scope>NUCLEOTIDE SEQUENCE [LARGE SCALE GENOMIC DNA]</scope>
    <source>
        <strain evidence="1 2">CECT 7386</strain>
    </source>
</reference>
<dbReference type="KEGG" id="amyt:AMYT_1151"/>
<sequence>MQFIPHTQEELKSMDINEEKIYTIQYLERDYFNGENRIELGKAKAIIGENEIVFVVTDSYGMDKFIKEARVIK</sequence>
<name>A0AAX2AJE6_9BACT</name>
<organism evidence="1 2">
    <name type="scientific">Malaciobacter mytili LMG 24559</name>
    <dbReference type="NCBI Taxonomy" id="1032238"/>
    <lineage>
        <taxon>Bacteria</taxon>
        <taxon>Pseudomonadati</taxon>
        <taxon>Campylobacterota</taxon>
        <taxon>Epsilonproteobacteria</taxon>
        <taxon>Campylobacterales</taxon>
        <taxon>Arcobacteraceae</taxon>
        <taxon>Malaciobacter</taxon>
    </lineage>
</organism>
<keyword evidence="2" id="KW-1185">Reference proteome</keyword>
<comment type="caution">
    <text evidence="1">The sequence shown here is derived from an EMBL/GenBank/DDBJ whole genome shotgun (WGS) entry which is preliminary data.</text>
</comment>
<dbReference type="Proteomes" id="UP000290092">
    <property type="component" value="Unassembled WGS sequence"/>
</dbReference>
<evidence type="ECO:0000313" key="1">
    <source>
        <dbReference type="EMBL" id="RXK16889.1"/>
    </source>
</evidence>
<dbReference type="EMBL" id="NXID01000003">
    <property type="protein sequence ID" value="RXK16889.1"/>
    <property type="molecule type" value="Genomic_DNA"/>
</dbReference>
<dbReference type="RefSeq" id="WP_114841601.1">
    <property type="nucleotide sequence ID" value="NZ_CP031219.1"/>
</dbReference>
<gene>
    <name evidence="1" type="ORF">CP985_01660</name>
</gene>
<dbReference type="AlphaFoldDB" id="A0AAX2AJE6"/>
<evidence type="ECO:0000313" key="2">
    <source>
        <dbReference type="Proteomes" id="UP000290092"/>
    </source>
</evidence>
<protein>
    <submittedName>
        <fullName evidence="1">Uncharacterized protein</fullName>
    </submittedName>
</protein>
<accession>A0AAX2AJE6</accession>
<proteinExistence type="predicted"/>